<dbReference type="AlphaFoldDB" id="A0A5D3AM55"/>
<proteinExistence type="predicted"/>
<evidence type="ECO:0000313" key="2">
    <source>
        <dbReference type="Proteomes" id="UP000322245"/>
    </source>
</evidence>
<evidence type="ECO:0000313" key="1">
    <source>
        <dbReference type="EMBL" id="TYJ52575.1"/>
    </source>
</evidence>
<protein>
    <submittedName>
        <fullName evidence="1">Uncharacterized protein</fullName>
    </submittedName>
</protein>
<organism evidence="1 2">
    <name type="scientific">Cryptococcus floricola</name>
    <dbReference type="NCBI Taxonomy" id="2591691"/>
    <lineage>
        <taxon>Eukaryota</taxon>
        <taxon>Fungi</taxon>
        <taxon>Dikarya</taxon>
        <taxon>Basidiomycota</taxon>
        <taxon>Agaricomycotina</taxon>
        <taxon>Tremellomycetes</taxon>
        <taxon>Tremellales</taxon>
        <taxon>Cryptococcaceae</taxon>
        <taxon>Cryptococcus</taxon>
    </lineage>
</organism>
<dbReference type="EMBL" id="NIDF01000127">
    <property type="protein sequence ID" value="TYJ52575.1"/>
    <property type="molecule type" value="Genomic_DNA"/>
</dbReference>
<sequence length="187" mass="20127">MSFDLSTFPPNSSHVGNPQDDLDALAMCYGPTHLDLAASKESVADWVGSGKPLFQGDIVNLVTFADGTSTVLCTDCGIASVGFGLQVKELEPDERVGGNVTRDNMETAGIYEDYKKTFGETVSVQLGAMTPEKKVSSLFRGNPEFVVDKNTMTDSLTVLNGYEEFVNSQEPDMATVVNAREWAQALG</sequence>
<gene>
    <name evidence="1" type="ORF">B9479_006825</name>
</gene>
<reference evidence="1 2" key="1">
    <citation type="submission" date="2017-05" db="EMBL/GenBank/DDBJ databases">
        <title>The Genome Sequence of Tsuchiyaea wingfieldii DSM 27421.</title>
        <authorList>
            <person name="Cuomo C."/>
            <person name="Passer A."/>
            <person name="Billmyre B."/>
            <person name="Heitman J."/>
        </authorList>
    </citation>
    <scope>NUCLEOTIDE SEQUENCE [LARGE SCALE GENOMIC DNA]</scope>
    <source>
        <strain evidence="1 2">DSM 27421</strain>
    </source>
</reference>
<dbReference type="Proteomes" id="UP000322245">
    <property type="component" value="Unassembled WGS sequence"/>
</dbReference>
<comment type="caution">
    <text evidence="1">The sequence shown here is derived from an EMBL/GenBank/DDBJ whole genome shotgun (WGS) entry which is preliminary data.</text>
</comment>
<accession>A0A5D3AM55</accession>
<keyword evidence="2" id="KW-1185">Reference proteome</keyword>
<name>A0A5D3AM55_9TREE</name>